<comment type="caution">
    <text evidence="5">The sequence shown here is derived from an EMBL/GenBank/DDBJ whole genome shotgun (WGS) entry which is preliminary data.</text>
</comment>
<evidence type="ECO:0000313" key="6">
    <source>
        <dbReference type="Proteomes" id="UP001501496"/>
    </source>
</evidence>
<dbReference type="PANTHER" id="PTHR42693:SF53">
    <property type="entry name" value="ENDO-4-O-SULFATASE"/>
    <property type="match status" value="1"/>
</dbReference>
<evidence type="ECO:0000256" key="3">
    <source>
        <dbReference type="SAM" id="MobiDB-lite"/>
    </source>
</evidence>
<dbReference type="SUPFAM" id="SSF53649">
    <property type="entry name" value="Alkaline phosphatase-like"/>
    <property type="match status" value="1"/>
</dbReference>
<dbReference type="Pfam" id="PF00884">
    <property type="entry name" value="Sulfatase"/>
    <property type="match status" value="1"/>
</dbReference>
<dbReference type="PANTHER" id="PTHR42693">
    <property type="entry name" value="ARYLSULFATASE FAMILY MEMBER"/>
    <property type="match status" value="1"/>
</dbReference>
<evidence type="ECO:0000259" key="4">
    <source>
        <dbReference type="Pfam" id="PF00884"/>
    </source>
</evidence>
<accession>A0ABP8CG10</accession>
<dbReference type="InterPro" id="IPR017850">
    <property type="entry name" value="Alkaline_phosphatase_core_sf"/>
</dbReference>
<reference evidence="6" key="1">
    <citation type="journal article" date="2019" name="Int. J. Syst. Evol. Microbiol.">
        <title>The Global Catalogue of Microorganisms (GCM) 10K type strain sequencing project: providing services to taxonomists for standard genome sequencing and annotation.</title>
        <authorList>
            <consortium name="The Broad Institute Genomics Platform"/>
            <consortium name="The Broad Institute Genome Sequencing Center for Infectious Disease"/>
            <person name="Wu L."/>
            <person name="Ma J."/>
        </authorList>
    </citation>
    <scope>NUCLEOTIDE SEQUENCE [LARGE SCALE GENOMIC DNA]</scope>
    <source>
        <strain evidence="6">JCM 17630</strain>
    </source>
</reference>
<dbReference type="Gene3D" id="3.30.1120.10">
    <property type="match status" value="1"/>
</dbReference>
<comment type="similarity">
    <text evidence="1">Belongs to the sulfatase family.</text>
</comment>
<dbReference type="EMBL" id="BAABCA010000006">
    <property type="protein sequence ID" value="GAA4238729.1"/>
    <property type="molecule type" value="Genomic_DNA"/>
</dbReference>
<feature type="region of interest" description="Disordered" evidence="3">
    <location>
        <begin position="1"/>
        <end position="23"/>
    </location>
</feature>
<evidence type="ECO:0000256" key="2">
    <source>
        <dbReference type="ARBA" id="ARBA00022801"/>
    </source>
</evidence>
<dbReference type="InterPro" id="IPR000917">
    <property type="entry name" value="Sulfatase_N"/>
</dbReference>
<organism evidence="5 6">
    <name type="scientific">Postechiella marina</name>
    <dbReference type="NCBI Taxonomy" id="943941"/>
    <lineage>
        <taxon>Bacteria</taxon>
        <taxon>Pseudomonadati</taxon>
        <taxon>Bacteroidota</taxon>
        <taxon>Flavobacteriia</taxon>
        <taxon>Flavobacteriales</taxon>
        <taxon>Flavobacteriaceae</taxon>
        <taxon>Postechiella</taxon>
    </lineage>
</organism>
<feature type="domain" description="Sulfatase N-terminal" evidence="4">
    <location>
        <begin position="26"/>
        <end position="353"/>
    </location>
</feature>
<protein>
    <recommendedName>
        <fullName evidence="4">Sulfatase N-terminal domain-containing protein</fullName>
    </recommendedName>
</protein>
<keyword evidence="2" id="KW-0378">Hydrolase</keyword>
<dbReference type="Proteomes" id="UP001501496">
    <property type="component" value="Unassembled WGS sequence"/>
</dbReference>
<feature type="compositionally biased region" description="Low complexity" evidence="3">
    <location>
        <begin position="1"/>
        <end position="19"/>
    </location>
</feature>
<dbReference type="InterPro" id="IPR050738">
    <property type="entry name" value="Sulfatase"/>
</dbReference>
<gene>
    <name evidence="5" type="ORF">GCM10022291_30330</name>
</gene>
<dbReference type="Gene3D" id="3.40.720.10">
    <property type="entry name" value="Alkaline Phosphatase, subunit A"/>
    <property type="match status" value="1"/>
</dbReference>
<evidence type="ECO:0000313" key="5">
    <source>
        <dbReference type="EMBL" id="GAA4238729.1"/>
    </source>
</evidence>
<keyword evidence="6" id="KW-1185">Reference proteome</keyword>
<sequence length="479" mass="54255">MFGCNSTKTNTNKTQQTSTPITPPRPNILIILCDDLGYSDVGFNGSKDIKTPTLDALAKAGTIFTSAYVAHPFCGPSRASLMTGRYAHKIGAQFNLPPNAADAKGKGVDTNETYISKVLQNAGYFTGIMGKWHLGDDEQYHPNNRGFNDFYGFLGGGHSYFPEKYRADYIKQKENGKKNIWSYLHPLEHNGKQVHETAYITDALSREASRFIIDASKKEDPFFLYLSYNAPHTPLEAKEEDLKLFKDIKDKKRSTYAAMVYAVDRGVKTIIEDLKTTGQYENTLIVFFSDNGGKTTAGASNFPLKEGKGSTYEGGYRVPMFFHWPKVVPAAQKTNTPISALDLYPTFASLAGAKIPKEKILDGKNIWNNLLTGKNSYKNENIYVLRHKKGYSDVGVRQNEWKALKIHNQKWKLFNIEKDIKEANDLSKTHPEILQKIVTEAKNWSKSNIQPQWFHSKKEETQWQLDNMPQFNKTFRLNN</sequence>
<proteinExistence type="inferred from homology"/>
<evidence type="ECO:0000256" key="1">
    <source>
        <dbReference type="ARBA" id="ARBA00008779"/>
    </source>
</evidence>
<name>A0ABP8CG10_9FLAO</name>